<dbReference type="GO" id="GO:0016020">
    <property type="term" value="C:membrane"/>
    <property type="evidence" value="ECO:0007669"/>
    <property type="project" value="InterPro"/>
</dbReference>
<sequence>MHLPEKKKVKDKKKPPRNRFQRHTSILIWKCYLQRQRRAGLLLVEALFSVTLFLIAIWIAIPVFLTPLQDEPEPPLASGDILASLHTKNILGYAPNNQPYISIMNRAGILLGSEILSAPTEDGLNEMLYNKSSGAPLRRPVIWVIWKPKIWTLSIRSTERARFVTSAENRETSNPHLRAGFLAVQLAISQAIIEHSSQEVPHFEVTLVSMPVSPLMEEGAVRQALSGILLCFTLALIPPVLETEALVVTETVNSFKRALRLRNVGYGSMYVSWLVYAYLTCLPICVLASITLILIFRWIHLFAALLVMLAYASVMIMVALMMGMFHSKASIACIWSTLFTLMQTYLAELLVHHEYDLKHSALTFCLHLILPPIGLVHALNKFALLQTAHESKTTDSSSLAYMVTSWCIMNIFYFGVLMMLQRTIGQKRAIGGQVSWKSIIFKKVEDHDRLHKVEAPTGSERGKVQEVDELVAKAVSFRDVSKSIMGAPVLSNITFDIYRGEFTVLFAERIQETMLNTIEDLLTGLTFADRGSVTVLGEKSEHGTFVMTSPHMMGYCHHSETLIEDLTVQEHFTLFSMISLWKNMKLSIFEYAHVRTKRLLKECDLDTVKHERVRNLNIYYKAQLCWALAMLLEPRVIVIPAFTDHRTYVAVIKDKIMQFKKYKTIVSLNFSSMQIEYADRIFVFDSKILVFGGTPAYMFFKYGREYRVRMTMKSTGNSEDRVKELLDRAERAGATVRAHLGSLLILRLPASPTATVAELVKDLTDNSNKYGLTSFNITVADSDEVCRRAIMDSRPHKEHHDPLTIIRTKRALANITEPVKWRRRTSYSNLHLGSIAHKFFTFHFYHKLFLVITFLAALIAGVALGLSLSSVLDHMDPDEGPKKIISGETLSVESLEIHTTLVLRADNSTASRSIAQGYVLSDTKATEREIKNMDYTALPHTESLTEYLVTRAIDSPQLYVYMYAYGMDVSTDNNGTVYVQALYSPIHHDHGAAARSLARVYMALLRHYSKSMDATIKIIDDPLALDMSPWLKDVTTPPLFIQFMLILTISHITLLPSKEFGLIRHVQKHAMNFSPARYWLSLYFYDLMLYWVLVGVMSFVMIAIMLGSVPMTHIKYVDLIIVPFMLTVYGIGCVPQAYIFSLGPRMALNTMTFVIVNLVFGETTILAKIFYGDVFSYAVDFMSLSPQFNMAYAFVKIKQIFLYNSECVIFESRNLCPVNTFHKCCQKCGVLQDCFSSKSYFTRYPGVVMEVIATCTTAVFFTVLLMLIEYRIFYRLWNFGTAKLGNRDKPEFEPLTPGSQREQFDVINKRQQIRKSKHNEKVDTFGDYVLASNVAKRIGNFYAVHNVYLGIGRGEALALSGLKQQGRTALGEILAGYKTPDVGNVWAMSKHKLRTEPHNYSQQVSISCERNLLPSWMVARSALELIATLRGVPRKYLKEEVNNYIVALELQDLSKQYVEDIHANDLTRLHFAAAVIGAPPIIVLDECTAYQEQSVRRSMYSILNALRKRGHAIFISSSSIESHMPVTNKLAILLDGHIFDVDSVDNMVERYSEKGYTVVVHLKDEVDVTVMFAKYFRNFLLNDTTEVLVNIQVLDSDLTWAGIFEKMEALKAENREVYSYIITVIPIDYIYNTIINQSAGNYRAKGLCSWKWIKKVMSIKPQIVPKQKALDKLVPFEQKYDITKLTELPWSVMFHR</sequence>
<protein>
    <submittedName>
        <fullName evidence="4">Cholesterol transporter ABCA5-like</fullName>
    </submittedName>
</protein>
<dbReference type="Pfam" id="PF00005">
    <property type="entry name" value="ABC_tran"/>
    <property type="match status" value="1"/>
</dbReference>
<feature type="domain" description="ABC transporter" evidence="2">
    <location>
        <begin position="475"/>
        <end position="711"/>
    </location>
</feature>
<dbReference type="InterPro" id="IPR003439">
    <property type="entry name" value="ABC_transporter-like_ATP-bd"/>
</dbReference>
<dbReference type="GO" id="GO:0005524">
    <property type="term" value="F:ATP binding"/>
    <property type="evidence" value="ECO:0007669"/>
    <property type="project" value="InterPro"/>
</dbReference>
<dbReference type="PANTHER" id="PTHR19229">
    <property type="entry name" value="ATP-BINDING CASSETTE TRANSPORTER SUBFAMILY A ABCA"/>
    <property type="match status" value="1"/>
</dbReference>
<dbReference type="InterPro" id="IPR026082">
    <property type="entry name" value="ABCA"/>
</dbReference>
<feature type="transmembrane region" description="Helical" evidence="1">
    <location>
        <begin position="1152"/>
        <end position="1171"/>
    </location>
</feature>
<feature type="transmembrane region" description="Helical" evidence="1">
    <location>
        <begin position="1078"/>
        <end position="1107"/>
    </location>
</feature>
<dbReference type="GO" id="GO:0140359">
    <property type="term" value="F:ABC-type transporter activity"/>
    <property type="evidence" value="ECO:0007669"/>
    <property type="project" value="InterPro"/>
</dbReference>
<dbReference type="Proteomes" id="UP000829999">
    <property type="component" value="Chromosome 15"/>
</dbReference>
<dbReference type="GO" id="GO:0016887">
    <property type="term" value="F:ATP hydrolysis activity"/>
    <property type="evidence" value="ECO:0007669"/>
    <property type="project" value="InterPro"/>
</dbReference>
<dbReference type="OrthoDB" id="7429767at2759"/>
<evidence type="ECO:0000313" key="4">
    <source>
        <dbReference type="RefSeq" id="XP_050554511.1"/>
    </source>
</evidence>
<keyword evidence="1" id="KW-1133">Transmembrane helix</keyword>
<feature type="transmembrane region" description="Helical" evidence="1">
    <location>
        <begin position="270"/>
        <end position="295"/>
    </location>
</feature>
<dbReference type="PANTHER" id="PTHR19229:SF241">
    <property type="entry name" value="ABC TRANSPORTER DOMAIN-CONTAINING PROTEIN"/>
    <property type="match status" value="1"/>
</dbReference>
<evidence type="ECO:0000313" key="3">
    <source>
        <dbReference type="Proteomes" id="UP000829999"/>
    </source>
</evidence>
<dbReference type="SUPFAM" id="SSF52540">
    <property type="entry name" value="P-loop containing nucleoside triphosphate hydrolases"/>
    <property type="match status" value="2"/>
</dbReference>
<name>A0A9R0DX85_SPOFR</name>
<feature type="domain" description="ABC transporter" evidence="2">
    <location>
        <begin position="1329"/>
        <end position="1560"/>
    </location>
</feature>
<gene>
    <name evidence="4" type="primary">LOC118275806</name>
</gene>
<organism evidence="3 4">
    <name type="scientific">Spodoptera frugiperda</name>
    <name type="common">Fall armyworm</name>
    <dbReference type="NCBI Taxonomy" id="7108"/>
    <lineage>
        <taxon>Eukaryota</taxon>
        <taxon>Metazoa</taxon>
        <taxon>Ecdysozoa</taxon>
        <taxon>Arthropoda</taxon>
        <taxon>Hexapoda</taxon>
        <taxon>Insecta</taxon>
        <taxon>Pterygota</taxon>
        <taxon>Neoptera</taxon>
        <taxon>Endopterygota</taxon>
        <taxon>Lepidoptera</taxon>
        <taxon>Glossata</taxon>
        <taxon>Ditrysia</taxon>
        <taxon>Noctuoidea</taxon>
        <taxon>Noctuidae</taxon>
        <taxon>Amphipyrinae</taxon>
        <taxon>Spodoptera</taxon>
    </lineage>
</organism>
<feature type="transmembrane region" description="Helical" evidence="1">
    <location>
        <begin position="40"/>
        <end position="65"/>
    </location>
</feature>
<evidence type="ECO:0000259" key="2">
    <source>
        <dbReference type="PROSITE" id="PS50893"/>
    </source>
</evidence>
<proteinExistence type="predicted"/>
<dbReference type="PROSITE" id="PS50893">
    <property type="entry name" value="ABC_TRANSPORTER_2"/>
    <property type="match status" value="2"/>
</dbReference>
<accession>A0A9R0DX85</accession>
<dbReference type="RefSeq" id="XP_050554511.1">
    <property type="nucleotide sequence ID" value="XM_050698554.1"/>
</dbReference>
<feature type="transmembrane region" description="Helical" evidence="1">
    <location>
        <begin position="399"/>
        <end position="420"/>
    </location>
</feature>
<feature type="transmembrane region" description="Helical" evidence="1">
    <location>
        <begin position="302"/>
        <end position="323"/>
    </location>
</feature>
<feature type="transmembrane region" description="Helical" evidence="1">
    <location>
        <begin position="1119"/>
        <end position="1140"/>
    </location>
</feature>
<dbReference type="InterPro" id="IPR027417">
    <property type="entry name" value="P-loop_NTPase"/>
</dbReference>
<dbReference type="Gene3D" id="3.40.50.300">
    <property type="entry name" value="P-loop containing nucleotide triphosphate hydrolases"/>
    <property type="match status" value="2"/>
</dbReference>
<keyword evidence="1" id="KW-0812">Transmembrane</keyword>
<keyword evidence="1" id="KW-0472">Membrane</keyword>
<dbReference type="GeneID" id="118275806"/>
<reference evidence="4" key="1">
    <citation type="submission" date="2025-08" db="UniProtKB">
        <authorList>
            <consortium name="RefSeq"/>
        </authorList>
    </citation>
    <scope>IDENTIFICATION</scope>
    <source>
        <tissue evidence="4">Whole larval tissue</tissue>
    </source>
</reference>
<feature type="transmembrane region" description="Helical" evidence="1">
    <location>
        <begin position="1247"/>
        <end position="1268"/>
    </location>
</feature>
<feature type="transmembrane region" description="Helical" evidence="1">
    <location>
        <begin position="359"/>
        <end position="379"/>
    </location>
</feature>
<feature type="transmembrane region" description="Helical" evidence="1">
    <location>
        <begin position="848"/>
        <end position="872"/>
    </location>
</feature>
<evidence type="ECO:0000256" key="1">
    <source>
        <dbReference type="SAM" id="Phobius"/>
    </source>
</evidence>
<keyword evidence="3" id="KW-1185">Reference proteome</keyword>
<dbReference type="GO" id="GO:0005319">
    <property type="term" value="F:lipid transporter activity"/>
    <property type="evidence" value="ECO:0007669"/>
    <property type="project" value="TreeGrafter"/>
</dbReference>